<evidence type="ECO:0008006" key="4">
    <source>
        <dbReference type="Google" id="ProtNLM"/>
    </source>
</evidence>
<keyword evidence="3" id="KW-1185">Reference proteome</keyword>
<comment type="caution">
    <text evidence="2">The sequence shown here is derived from an EMBL/GenBank/DDBJ whole genome shotgun (WGS) entry which is preliminary data.</text>
</comment>
<proteinExistence type="predicted"/>
<gene>
    <name evidence="2" type="ORF">HETSPECPRED_002445</name>
</gene>
<dbReference type="Gene3D" id="3.40.50.720">
    <property type="entry name" value="NAD(P)-binding Rossmann-like Domain"/>
    <property type="match status" value="1"/>
</dbReference>
<dbReference type="OrthoDB" id="542013at2759"/>
<dbReference type="Proteomes" id="UP000664521">
    <property type="component" value="Unassembled WGS sequence"/>
</dbReference>
<dbReference type="AlphaFoldDB" id="A0A8H3J4R5"/>
<dbReference type="GO" id="GO:0016491">
    <property type="term" value="F:oxidoreductase activity"/>
    <property type="evidence" value="ECO:0007669"/>
    <property type="project" value="UniProtKB-KW"/>
</dbReference>
<dbReference type="EMBL" id="CAJPDS010000156">
    <property type="protein sequence ID" value="CAF9940559.1"/>
    <property type="molecule type" value="Genomic_DNA"/>
</dbReference>
<dbReference type="InterPro" id="IPR002347">
    <property type="entry name" value="SDR_fam"/>
</dbReference>
<sequence length="289" mass="31584">MATFLDSVRAQRKVLPIIPTSFEGETIIITGANTGLGLEAARHCVRLGASKVILAVRSLARGETAKASIEASTNITGVAEVWHCDLASYDSVKEFAKRASSDLKRIDRVIENAGLAFDQWTTAEGSETTITVNVLGTFLLAMLLLPKLRETGQMTGTKPTLTILTSDLHAQAKFEESKADDIFAELEVKNQSAMIDRYNVSKILEVYTVRALAERLPLSQSNVIINTLNPGLCNTDLIRNLGWFFSTIIKIFRLLLARTAEEGSRTLLHAAVAGEESHGSYLSDCEIKE</sequence>
<accession>A0A8H3J4R5</accession>
<dbReference type="PANTHER" id="PTHR43157:SF31">
    <property type="entry name" value="PHOSPHATIDYLINOSITOL-GLYCAN BIOSYNTHESIS CLASS F PROTEIN"/>
    <property type="match status" value="1"/>
</dbReference>
<dbReference type="PRINTS" id="PR00081">
    <property type="entry name" value="GDHRDH"/>
</dbReference>
<protein>
    <recommendedName>
        <fullName evidence="4">NAD(P)-binding protein</fullName>
    </recommendedName>
</protein>
<evidence type="ECO:0000256" key="1">
    <source>
        <dbReference type="ARBA" id="ARBA00023002"/>
    </source>
</evidence>
<reference evidence="2" key="1">
    <citation type="submission" date="2021-03" db="EMBL/GenBank/DDBJ databases">
        <authorList>
            <person name="Tagirdzhanova G."/>
        </authorList>
    </citation>
    <scope>NUCLEOTIDE SEQUENCE</scope>
</reference>
<evidence type="ECO:0000313" key="2">
    <source>
        <dbReference type="EMBL" id="CAF9940559.1"/>
    </source>
</evidence>
<dbReference type="PANTHER" id="PTHR43157">
    <property type="entry name" value="PHOSPHATIDYLINOSITOL-GLYCAN BIOSYNTHESIS CLASS F PROTEIN-RELATED"/>
    <property type="match status" value="1"/>
</dbReference>
<dbReference type="Pfam" id="PF00106">
    <property type="entry name" value="adh_short"/>
    <property type="match status" value="1"/>
</dbReference>
<organism evidence="2 3">
    <name type="scientific">Heterodermia speciosa</name>
    <dbReference type="NCBI Taxonomy" id="116794"/>
    <lineage>
        <taxon>Eukaryota</taxon>
        <taxon>Fungi</taxon>
        <taxon>Dikarya</taxon>
        <taxon>Ascomycota</taxon>
        <taxon>Pezizomycotina</taxon>
        <taxon>Lecanoromycetes</taxon>
        <taxon>OSLEUM clade</taxon>
        <taxon>Lecanoromycetidae</taxon>
        <taxon>Caliciales</taxon>
        <taxon>Physciaceae</taxon>
        <taxon>Heterodermia</taxon>
    </lineage>
</organism>
<name>A0A8H3J4R5_9LECA</name>
<keyword evidence="1" id="KW-0560">Oxidoreductase</keyword>
<dbReference type="SUPFAM" id="SSF51735">
    <property type="entry name" value="NAD(P)-binding Rossmann-fold domains"/>
    <property type="match status" value="1"/>
</dbReference>
<evidence type="ECO:0000313" key="3">
    <source>
        <dbReference type="Proteomes" id="UP000664521"/>
    </source>
</evidence>
<dbReference type="InterPro" id="IPR036291">
    <property type="entry name" value="NAD(P)-bd_dom_sf"/>
</dbReference>